<dbReference type="InterPro" id="IPR037396">
    <property type="entry name" value="FMN_HAD"/>
</dbReference>
<evidence type="ECO:0000256" key="2">
    <source>
        <dbReference type="ARBA" id="ARBA00023002"/>
    </source>
</evidence>
<reference evidence="7 8" key="1">
    <citation type="journal article" date="2012" name="Science">
        <title>The Paleozoic origin of enzymatic lignin decomposition reconstructed from 31 fungal genomes.</title>
        <authorList>
            <person name="Floudas D."/>
            <person name="Binder M."/>
            <person name="Riley R."/>
            <person name="Barry K."/>
            <person name="Blanchette R.A."/>
            <person name="Henrissat B."/>
            <person name="Martinez A.T."/>
            <person name="Otillar R."/>
            <person name="Spatafora J.W."/>
            <person name="Yadav J.S."/>
            <person name="Aerts A."/>
            <person name="Benoit I."/>
            <person name="Boyd A."/>
            <person name="Carlson A."/>
            <person name="Copeland A."/>
            <person name="Coutinho P.M."/>
            <person name="de Vries R.P."/>
            <person name="Ferreira P."/>
            <person name="Findley K."/>
            <person name="Foster B."/>
            <person name="Gaskell J."/>
            <person name="Glotzer D."/>
            <person name="Gorecki P."/>
            <person name="Heitman J."/>
            <person name="Hesse C."/>
            <person name="Hori C."/>
            <person name="Igarashi K."/>
            <person name="Jurgens J.A."/>
            <person name="Kallen N."/>
            <person name="Kersten P."/>
            <person name="Kohler A."/>
            <person name="Kuees U."/>
            <person name="Kumar T.K.A."/>
            <person name="Kuo A."/>
            <person name="LaButti K."/>
            <person name="Larrondo L.F."/>
            <person name="Lindquist E."/>
            <person name="Ling A."/>
            <person name="Lombard V."/>
            <person name="Lucas S."/>
            <person name="Lundell T."/>
            <person name="Martin R."/>
            <person name="McLaughlin D.J."/>
            <person name="Morgenstern I."/>
            <person name="Morin E."/>
            <person name="Murat C."/>
            <person name="Nagy L.G."/>
            <person name="Nolan M."/>
            <person name="Ohm R.A."/>
            <person name="Patyshakuliyeva A."/>
            <person name="Rokas A."/>
            <person name="Ruiz-Duenas F.J."/>
            <person name="Sabat G."/>
            <person name="Salamov A."/>
            <person name="Samejima M."/>
            <person name="Schmutz J."/>
            <person name="Slot J.C."/>
            <person name="St John F."/>
            <person name="Stenlid J."/>
            <person name="Sun H."/>
            <person name="Sun S."/>
            <person name="Syed K."/>
            <person name="Tsang A."/>
            <person name="Wiebenga A."/>
            <person name="Young D."/>
            <person name="Pisabarro A."/>
            <person name="Eastwood D.C."/>
            <person name="Martin F."/>
            <person name="Cullen D."/>
            <person name="Grigoriev I.V."/>
            <person name="Hibbett D.S."/>
        </authorList>
    </citation>
    <scope>NUCLEOTIDE SEQUENCE [LARGE SCALE GENOMIC DNA]</scope>
    <source>
        <strain evidence="7 8">MD-104</strain>
    </source>
</reference>
<feature type="binding site" evidence="5">
    <location>
        <position position="186"/>
    </location>
    <ligand>
        <name>FMN</name>
        <dbReference type="ChEBI" id="CHEBI:58210"/>
    </ligand>
</feature>
<dbReference type="OrthoDB" id="25826at2759"/>
<dbReference type="Pfam" id="PF01070">
    <property type="entry name" value="FMN_dh"/>
    <property type="match status" value="1"/>
</dbReference>
<dbReference type="PIRSF" id="PIRSF000138">
    <property type="entry name" value="Al-hdrx_acd_dh"/>
    <property type="match status" value="1"/>
</dbReference>
<dbReference type="InterPro" id="IPR000262">
    <property type="entry name" value="FMN-dep_DH"/>
</dbReference>
<dbReference type="GO" id="GO:0016491">
    <property type="term" value="F:oxidoreductase activity"/>
    <property type="evidence" value="ECO:0007669"/>
    <property type="project" value="UniProtKB-KW"/>
</dbReference>
<dbReference type="Proteomes" id="UP000218811">
    <property type="component" value="Unassembled WGS sequence"/>
</dbReference>
<comment type="cofactor">
    <cofactor evidence="1">
        <name>FMN</name>
        <dbReference type="ChEBI" id="CHEBI:58210"/>
    </cofactor>
</comment>
<dbReference type="OMA" id="EYDYPIA"/>
<feature type="binding site" evidence="5">
    <location>
        <position position="54"/>
    </location>
    <ligand>
        <name>glyoxylate</name>
        <dbReference type="ChEBI" id="CHEBI:36655"/>
    </ligand>
</feature>
<proteinExistence type="inferred from homology"/>
<evidence type="ECO:0000259" key="6">
    <source>
        <dbReference type="PROSITE" id="PS51349"/>
    </source>
</evidence>
<feature type="binding site" evidence="5">
    <location>
        <begin position="356"/>
        <end position="360"/>
    </location>
    <ligand>
        <name>FMN</name>
        <dbReference type="ChEBI" id="CHEBI:58210"/>
    </ligand>
</feature>
<feature type="binding site" evidence="5">
    <location>
        <begin position="379"/>
        <end position="380"/>
    </location>
    <ligand>
        <name>FMN</name>
        <dbReference type="ChEBI" id="CHEBI:58210"/>
    </ligand>
</feature>
<name>A0A2H3JSN6_WOLCO</name>
<keyword evidence="8" id="KW-1185">Reference proteome</keyword>
<feature type="binding site" evidence="5">
    <location>
        <position position="195"/>
    </location>
    <ligand>
        <name>glyoxylate</name>
        <dbReference type="ChEBI" id="CHEBI:36655"/>
    </ligand>
</feature>
<organism evidence="7 8">
    <name type="scientific">Wolfiporia cocos (strain MD-104)</name>
    <name type="common">Brown rot fungus</name>
    <dbReference type="NCBI Taxonomy" id="742152"/>
    <lineage>
        <taxon>Eukaryota</taxon>
        <taxon>Fungi</taxon>
        <taxon>Dikarya</taxon>
        <taxon>Basidiomycota</taxon>
        <taxon>Agaricomycotina</taxon>
        <taxon>Agaricomycetes</taxon>
        <taxon>Polyporales</taxon>
        <taxon>Phaeolaceae</taxon>
        <taxon>Wolfiporia</taxon>
    </lineage>
</organism>
<dbReference type="PROSITE" id="PS51349">
    <property type="entry name" value="FMN_HYDROXY_ACID_DH_2"/>
    <property type="match status" value="1"/>
</dbReference>
<dbReference type="InterPro" id="IPR013785">
    <property type="entry name" value="Aldolase_TIM"/>
</dbReference>
<dbReference type="Gene3D" id="3.20.20.70">
    <property type="entry name" value="Aldolase class I"/>
    <property type="match status" value="1"/>
</dbReference>
<feature type="active site" description="Proton acceptor" evidence="4">
    <location>
        <position position="318"/>
    </location>
</feature>
<dbReference type="EMBL" id="KB467954">
    <property type="protein sequence ID" value="PCH39047.1"/>
    <property type="molecule type" value="Genomic_DNA"/>
</dbReference>
<evidence type="ECO:0000313" key="7">
    <source>
        <dbReference type="EMBL" id="PCH39047.1"/>
    </source>
</evidence>
<keyword evidence="5" id="KW-0285">Flavoprotein</keyword>
<dbReference type="SUPFAM" id="SSF51395">
    <property type="entry name" value="FMN-linked oxidoreductases"/>
    <property type="match status" value="1"/>
</dbReference>
<feature type="binding site" evidence="5">
    <location>
        <position position="294"/>
    </location>
    <ligand>
        <name>FMN</name>
        <dbReference type="ChEBI" id="CHEBI:58210"/>
    </ligand>
</feature>
<protein>
    <submittedName>
        <fullName evidence="7">Oxidoreductase</fullName>
    </submittedName>
</protein>
<dbReference type="AlphaFoldDB" id="A0A2H3JSN6"/>
<feature type="binding site" evidence="5">
    <location>
        <position position="136"/>
    </location>
    <ligand>
        <name>FMN</name>
        <dbReference type="ChEBI" id="CHEBI:58210"/>
    </ligand>
</feature>
<evidence type="ECO:0000313" key="8">
    <source>
        <dbReference type="Proteomes" id="UP000218811"/>
    </source>
</evidence>
<feature type="binding site" evidence="5">
    <location>
        <position position="316"/>
    </location>
    <ligand>
        <name>FMN</name>
        <dbReference type="ChEBI" id="CHEBI:58210"/>
    </ligand>
</feature>
<accession>A0A2H3JSN6</accession>
<dbReference type="STRING" id="742152.A0A2H3JSN6"/>
<dbReference type="PANTHER" id="PTHR10578:SF143">
    <property type="entry name" value="FMN-DEPENDENT ALPHA-HYDROXY ACID DEHYDROGENASE PB1A11.03"/>
    <property type="match status" value="1"/>
</dbReference>
<feature type="binding site" evidence="5">
    <location>
        <position position="160"/>
    </location>
    <ligand>
        <name>glyoxylate</name>
        <dbReference type="ChEBI" id="CHEBI:36655"/>
    </ligand>
</feature>
<evidence type="ECO:0000256" key="5">
    <source>
        <dbReference type="PIRSR" id="PIRSR000138-2"/>
    </source>
</evidence>
<gene>
    <name evidence="7" type="ORF">WOLCODRAFT_141082</name>
</gene>
<dbReference type="InterPro" id="IPR012133">
    <property type="entry name" value="Alpha-hydoxy_acid_DH_FMN"/>
</dbReference>
<keyword evidence="5" id="KW-0288">FMN</keyword>
<evidence type="ECO:0000256" key="1">
    <source>
        <dbReference type="ARBA" id="ARBA00001917"/>
    </source>
</evidence>
<dbReference type="PANTHER" id="PTHR10578">
    <property type="entry name" value="S -2-HYDROXY-ACID OXIDASE-RELATED"/>
    <property type="match status" value="1"/>
</dbReference>
<keyword evidence="2" id="KW-0560">Oxidoreductase</keyword>
<evidence type="ECO:0000256" key="3">
    <source>
        <dbReference type="ARBA" id="ARBA00024042"/>
    </source>
</evidence>
<feature type="binding site" evidence="5">
    <location>
        <begin position="107"/>
        <end position="109"/>
    </location>
    <ligand>
        <name>FMN</name>
        <dbReference type="ChEBI" id="CHEBI:58210"/>
    </ligand>
</feature>
<feature type="binding site" evidence="5">
    <location>
        <position position="318"/>
    </location>
    <ligand>
        <name>glyoxylate</name>
        <dbReference type="ChEBI" id="CHEBI:36655"/>
    </ligand>
</feature>
<evidence type="ECO:0000256" key="4">
    <source>
        <dbReference type="PIRSR" id="PIRSR000138-1"/>
    </source>
</evidence>
<sequence length="431" mass="46607">MASDEGSTALSRSWGSFAKTLYKSRQPPIVAVSVDKLEQAAREKLKDSPDAFLYVFGSAGTGATYAENRAEFQRWKIIPRVLRDVSQCNLETTLFGVKYPSPLICSPIGAQTIVHADGECGSAAGAGALGIPYVMSTASSRSIEAVAKANGSSPRWYMLYWGKEKDVTLSILSRIKKSGFSALVVTVDAMILGWRPFDLDTAYFPLTHGLGTAVGLTDPVFMAKFGLEPFPEDERLDFPYDAAKQDALIQAGDKRAIDRSRLGQEFYRQVTDTGKTWEDLAWLKQHWDGPLILKGILSPKDAELAIDYGADGIVVSTHGGRQVDGEISSLKALHRIMQSPKVRAAQASGKFTVILDSGIRTGSDILKAIALGAQAVMYGRPIMYALTLAGPAGVESQIRSILADFATTLSLSGFSNVEELRLNGAEVVERD</sequence>
<feature type="domain" description="FMN hydroxy acid dehydrogenase" evidence="6">
    <location>
        <begin position="28"/>
        <end position="430"/>
    </location>
</feature>
<comment type="similarity">
    <text evidence="3">Belongs to the FMN-dependent alpha-hydroxy acid dehydrogenase family.</text>
</comment>
<feature type="binding site" evidence="5">
    <location>
        <position position="321"/>
    </location>
    <ligand>
        <name>glyoxylate</name>
        <dbReference type="ChEBI" id="CHEBI:36655"/>
    </ligand>
</feature>
<dbReference type="GO" id="GO:0010181">
    <property type="term" value="F:FMN binding"/>
    <property type="evidence" value="ECO:0007669"/>
    <property type="project" value="InterPro"/>
</dbReference>